<comment type="cofactor">
    <cofactor evidence="1 4">
        <name>pyridoxal 5'-phosphate</name>
        <dbReference type="ChEBI" id="CHEBI:597326"/>
    </cofactor>
</comment>
<dbReference type="Gene3D" id="3.90.1150.10">
    <property type="entry name" value="Aspartate Aminotransferase, domain 1"/>
    <property type="match status" value="1"/>
</dbReference>
<dbReference type="Pfam" id="PF01053">
    <property type="entry name" value="Cys_Met_Meta_PP"/>
    <property type="match status" value="1"/>
</dbReference>
<evidence type="ECO:0000256" key="3">
    <source>
        <dbReference type="ARBA" id="ARBA00022898"/>
    </source>
</evidence>
<keyword evidence="5" id="KW-0812">Transmembrane</keyword>
<protein>
    <submittedName>
        <fullName evidence="6">Cystathionine beta-lyase</fullName>
    </submittedName>
</protein>
<dbReference type="GO" id="GO:0003962">
    <property type="term" value="F:cystathionine gamma-synthase activity"/>
    <property type="evidence" value="ECO:0007669"/>
    <property type="project" value="TreeGrafter"/>
</dbReference>
<dbReference type="InterPro" id="IPR015424">
    <property type="entry name" value="PyrdxlP-dep_Trfase"/>
</dbReference>
<dbReference type="InterPro" id="IPR054542">
    <property type="entry name" value="Cys_met_metab_PP"/>
</dbReference>
<dbReference type="Proteomes" id="UP000199656">
    <property type="component" value="Unassembled WGS sequence"/>
</dbReference>
<keyword evidence="3 4" id="KW-0663">Pyridoxal phosphate</keyword>
<organism evidence="6 7">
    <name type="scientific">Chitinophaga terrae</name>
    <name type="common">ex Kim and Jung 2007</name>
    <dbReference type="NCBI Taxonomy" id="408074"/>
    <lineage>
        <taxon>Bacteria</taxon>
        <taxon>Pseudomonadati</taxon>
        <taxon>Bacteroidota</taxon>
        <taxon>Chitinophagia</taxon>
        <taxon>Chitinophagales</taxon>
        <taxon>Chitinophagaceae</taxon>
        <taxon>Chitinophaga</taxon>
    </lineage>
</organism>
<dbReference type="GO" id="GO:0005737">
    <property type="term" value="C:cytoplasm"/>
    <property type="evidence" value="ECO:0007669"/>
    <property type="project" value="TreeGrafter"/>
</dbReference>
<gene>
    <name evidence="6" type="ORF">SAMN05660909_03832</name>
</gene>
<reference evidence="7" key="1">
    <citation type="submission" date="2016-10" db="EMBL/GenBank/DDBJ databases">
        <authorList>
            <person name="Varghese N."/>
            <person name="Submissions S."/>
        </authorList>
    </citation>
    <scope>NUCLEOTIDE SEQUENCE [LARGE SCALE GENOMIC DNA]</scope>
    <source>
        <strain evidence="7">DSM 23920</strain>
    </source>
</reference>
<dbReference type="GO" id="GO:0004123">
    <property type="term" value="F:cystathionine gamma-lyase activity"/>
    <property type="evidence" value="ECO:0007669"/>
    <property type="project" value="TreeGrafter"/>
</dbReference>
<dbReference type="Gene3D" id="3.40.640.10">
    <property type="entry name" value="Type I PLP-dependent aspartate aminotransferase-like (Major domain)"/>
    <property type="match status" value="1"/>
</dbReference>
<dbReference type="InterPro" id="IPR000277">
    <property type="entry name" value="Cys/Met-Metab_PyrdxlP-dep_enz"/>
</dbReference>
<evidence type="ECO:0000313" key="6">
    <source>
        <dbReference type="EMBL" id="SEA86152.1"/>
    </source>
</evidence>
<feature type="transmembrane region" description="Helical" evidence="5">
    <location>
        <begin position="45"/>
        <end position="70"/>
    </location>
</feature>
<dbReference type="GO" id="GO:0019346">
    <property type="term" value="P:transsulfuration"/>
    <property type="evidence" value="ECO:0007669"/>
    <property type="project" value="InterPro"/>
</dbReference>
<dbReference type="SUPFAM" id="SSF53383">
    <property type="entry name" value="PLP-dependent transferases"/>
    <property type="match status" value="1"/>
</dbReference>
<dbReference type="FunFam" id="3.90.1150.10:FF:000008">
    <property type="entry name" value="Cystathionine gamma-synthase"/>
    <property type="match status" value="1"/>
</dbReference>
<dbReference type="CDD" id="cd00614">
    <property type="entry name" value="CGS_like"/>
    <property type="match status" value="1"/>
</dbReference>
<dbReference type="PANTHER" id="PTHR11808">
    <property type="entry name" value="TRANS-SULFURATION ENZYME FAMILY MEMBER"/>
    <property type="match status" value="1"/>
</dbReference>
<proteinExistence type="inferred from homology"/>
<dbReference type="PROSITE" id="PS00868">
    <property type="entry name" value="CYS_MET_METAB_PP"/>
    <property type="match status" value="1"/>
</dbReference>
<evidence type="ECO:0000256" key="4">
    <source>
        <dbReference type="RuleBase" id="RU362118"/>
    </source>
</evidence>
<dbReference type="AlphaFoldDB" id="A0A1H4EPJ3"/>
<dbReference type="EMBL" id="FNRL01000019">
    <property type="protein sequence ID" value="SEA86152.1"/>
    <property type="molecule type" value="Genomic_DNA"/>
</dbReference>
<name>A0A1H4EPJ3_9BACT</name>
<keyword evidence="6" id="KW-0456">Lyase</keyword>
<dbReference type="STRING" id="408074.SAMN05660909_03832"/>
<keyword evidence="5" id="KW-0472">Membrane</keyword>
<evidence type="ECO:0000256" key="1">
    <source>
        <dbReference type="ARBA" id="ARBA00001933"/>
    </source>
</evidence>
<dbReference type="InterPro" id="IPR015422">
    <property type="entry name" value="PyrdxlP-dep_Trfase_small"/>
</dbReference>
<dbReference type="GO" id="GO:0019343">
    <property type="term" value="P:cysteine biosynthetic process via cystathionine"/>
    <property type="evidence" value="ECO:0007669"/>
    <property type="project" value="TreeGrafter"/>
</dbReference>
<evidence type="ECO:0000313" key="7">
    <source>
        <dbReference type="Proteomes" id="UP000199656"/>
    </source>
</evidence>
<dbReference type="InterPro" id="IPR015421">
    <property type="entry name" value="PyrdxlP-dep_Trfase_major"/>
</dbReference>
<dbReference type="FunFam" id="3.40.640.10:FF:000009">
    <property type="entry name" value="Cystathionine gamma-synthase homolog"/>
    <property type="match status" value="1"/>
</dbReference>
<keyword evidence="7" id="KW-1185">Reference proteome</keyword>
<evidence type="ECO:0000256" key="2">
    <source>
        <dbReference type="ARBA" id="ARBA00009077"/>
    </source>
</evidence>
<comment type="similarity">
    <text evidence="2 4">Belongs to the trans-sulfuration enzymes family.</text>
</comment>
<accession>A0A1H4EPJ3</accession>
<sequence length="475" mass="51673">MALRYLSNHLYLVEKGAASIRDTGKISQITGFATTLPKYIVLKLIWLQVSFFYAPLFLISSAGTLFNQFFHQILNQIKMSNLTELIHSIPVDPQTGAIAVPIYQTSTFVQEAPGVNKGYDYARSNNPTREAAEHIIAKLEKGAVAAAFSSGLAAIDAVIKLLKSGDEIIAVDDIYGGAFRLFHKVYEKFGIKVTYVDTTDTNAVLKAITPATRLIWLETPTNPTLKISDIAAISEIAKAHHCLLCVDNTFASPVSQQPITLGADLVVHSATKYLGGHSDLIAGVVIAKTQQLGEEIKFYQNATGAILSPFDSFLLIRGIETLPLRIRQHNANAQIVAGYLSKHPAVDQVFYPGLTSHPGHELAKRQSKGFGGIISFTLKDDSIEAATTFVTSTKYFKLAESLGGIKSLVSHPASMTHKSIPAEKRIAAGVKDSLIRLSVGLEESDDLLADLEQAFVARKAAKEQRSKEYCIESLN</sequence>
<keyword evidence="5" id="KW-1133">Transmembrane helix</keyword>
<dbReference type="PANTHER" id="PTHR11808:SF15">
    <property type="entry name" value="CYSTATHIONINE GAMMA-LYASE"/>
    <property type="match status" value="1"/>
</dbReference>
<evidence type="ECO:0000256" key="5">
    <source>
        <dbReference type="SAM" id="Phobius"/>
    </source>
</evidence>
<dbReference type="GO" id="GO:0030170">
    <property type="term" value="F:pyridoxal phosphate binding"/>
    <property type="evidence" value="ECO:0007669"/>
    <property type="project" value="InterPro"/>
</dbReference>